<proteinExistence type="predicted"/>
<name>A0ABU4DQ54_9DEIO</name>
<dbReference type="SMART" id="SM00052">
    <property type="entry name" value="EAL"/>
    <property type="match status" value="1"/>
</dbReference>
<accession>A0ABU4DQ54</accession>
<dbReference type="Proteomes" id="UP001276150">
    <property type="component" value="Unassembled WGS sequence"/>
</dbReference>
<dbReference type="RefSeq" id="WP_317639875.1">
    <property type="nucleotide sequence ID" value="NZ_JAPMIV010000011.1"/>
</dbReference>
<protein>
    <submittedName>
        <fullName evidence="2">EAL domain-containing protein</fullName>
    </submittedName>
</protein>
<evidence type="ECO:0000313" key="3">
    <source>
        <dbReference type="Proteomes" id="UP001276150"/>
    </source>
</evidence>
<dbReference type="PROSITE" id="PS50883">
    <property type="entry name" value="EAL"/>
    <property type="match status" value="1"/>
</dbReference>
<dbReference type="Pfam" id="PF00563">
    <property type="entry name" value="EAL"/>
    <property type="match status" value="1"/>
</dbReference>
<dbReference type="CDD" id="cd01948">
    <property type="entry name" value="EAL"/>
    <property type="match status" value="1"/>
</dbReference>
<reference evidence="2 3" key="1">
    <citation type="submission" date="2022-11" db="EMBL/GenBank/DDBJ databases">
        <title>Deinococcus ZS9-10, Low Temperature and Draught-tolerating, UV-resistant Bacteria from Continental Antarctica.</title>
        <authorList>
            <person name="Cheng L."/>
        </authorList>
    </citation>
    <scope>NUCLEOTIDE SEQUENCE [LARGE SCALE GENOMIC DNA]</scope>
    <source>
        <strain evidence="2 3">ZS9-10</strain>
    </source>
</reference>
<gene>
    <name evidence="2" type="ORF">ORD21_08145</name>
</gene>
<dbReference type="InterPro" id="IPR050706">
    <property type="entry name" value="Cyclic-di-GMP_PDE-like"/>
</dbReference>
<evidence type="ECO:0000259" key="1">
    <source>
        <dbReference type="PROSITE" id="PS50883"/>
    </source>
</evidence>
<dbReference type="Gene3D" id="3.20.20.450">
    <property type="entry name" value="EAL domain"/>
    <property type="match status" value="1"/>
</dbReference>
<feature type="domain" description="EAL" evidence="1">
    <location>
        <begin position="92"/>
        <end position="346"/>
    </location>
</feature>
<dbReference type="SUPFAM" id="SSF141868">
    <property type="entry name" value="EAL domain-like"/>
    <property type="match status" value="1"/>
</dbReference>
<sequence>MCDCQSLQPGHNSGLEGLALYAASSHLRRKLHLLLEAHHLAFELHGPAFVVAADSFTALNVLVDSFSMTERHELMSTPCQGSQPDPWQTAPLVQWLHRLNTPWFVGAAQHLHFEIQPIVGLGTMQVYGHEALVRARWNGQHLGAPALLNAAAAHGQARAFDAQARRNAITQVYPMLPPQQRLFVNFSPSVVYNPEICLQTTFEACREVGADLSRLVFEVTESEAFPDLKMLRRILQRYRAEGAQVALDDLGAGHTSLLYLAELQPDVVKLDQALIRGLHADDARLPLVEALISYAHALGIQVVAEGIETADELALVMELGSDYGQGYYLGRPAANPVADLPISRPMGQGRN</sequence>
<dbReference type="PANTHER" id="PTHR33121:SF70">
    <property type="entry name" value="SIGNALING PROTEIN YKOW"/>
    <property type="match status" value="1"/>
</dbReference>
<keyword evidence="3" id="KW-1185">Reference proteome</keyword>
<dbReference type="InterPro" id="IPR035919">
    <property type="entry name" value="EAL_sf"/>
</dbReference>
<evidence type="ECO:0000313" key="2">
    <source>
        <dbReference type="EMBL" id="MDV6374558.1"/>
    </source>
</evidence>
<organism evidence="2 3">
    <name type="scientific">Deinococcus arenicola</name>
    <dbReference type="NCBI Taxonomy" id="2994950"/>
    <lineage>
        <taxon>Bacteria</taxon>
        <taxon>Thermotogati</taxon>
        <taxon>Deinococcota</taxon>
        <taxon>Deinococci</taxon>
        <taxon>Deinococcales</taxon>
        <taxon>Deinococcaceae</taxon>
        <taxon>Deinococcus</taxon>
    </lineage>
</organism>
<dbReference type="EMBL" id="JAPMIV010000011">
    <property type="protein sequence ID" value="MDV6374558.1"/>
    <property type="molecule type" value="Genomic_DNA"/>
</dbReference>
<dbReference type="InterPro" id="IPR001633">
    <property type="entry name" value="EAL_dom"/>
</dbReference>
<comment type="caution">
    <text evidence="2">The sequence shown here is derived from an EMBL/GenBank/DDBJ whole genome shotgun (WGS) entry which is preliminary data.</text>
</comment>
<dbReference type="PANTHER" id="PTHR33121">
    <property type="entry name" value="CYCLIC DI-GMP PHOSPHODIESTERASE PDEF"/>
    <property type="match status" value="1"/>
</dbReference>